<dbReference type="GO" id="GO:0016702">
    <property type="term" value="F:oxidoreductase activity, acting on single donors with incorporation of molecular oxygen, incorporation of two atoms of oxygen"/>
    <property type="evidence" value="ECO:0007669"/>
    <property type="project" value="UniProtKB-ARBA"/>
</dbReference>
<dbReference type="GO" id="GO:0008198">
    <property type="term" value="F:ferrous iron binding"/>
    <property type="evidence" value="ECO:0007669"/>
    <property type="project" value="InterPro"/>
</dbReference>
<dbReference type="SUPFAM" id="SSF143447">
    <property type="entry name" value="AMMECR1-like"/>
    <property type="match status" value="1"/>
</dbReference>
<dbReference type="Gene3D" id="3.40.830.10">
    <property type="entry name" value="LigB-like"/>
    <property type="match status" value="1"/>
</dbReference>
<dbReference type="InterPro" id="IPR002733">
    <property type="entry name" value="AMMECR1_domain"/>
</dbReference>
<reference evidence="2 3" key="1">
    <citation type="submission" date="2022-03" db="EMBL/GenBank/DDBJ databases">
        <title>Novel taxa within the pig intestine.</title>
        <authorList>
            <person name="Wylensek D."/>
            <person name="Bishof K."/>
            <person name="Afrizal A."/>
            <person name="Clavel T."/>
        </authorList>
    </citation>
    <scope>NUCLEOTIDE SEQUENCE [LARGE SCALE GENOMIC DNA]</scope>
    <source>
        <strain evidence="2 3">CLA-KB-P133</strain>
    </source>
</reference>
<dbReference type="NCBIfam" id="TIGR04335">
    <property type="entry name" value="AmmeMemoSam_A"/>
    <property type="match status" value="1"/>
</dbReference>
<dbReference type="Pfam" id="PF01871">
    <property type="entry name" value="AMMECR1"/>
    <property type="match status" value="1"/>
</dbReference>
<evidence type="ECO:0000313" key="3">
    <source>
        <dbReference type="Proteomes" id="UP001286174"/>
    </source>
</evidence>
<proteinExistence type="predicted"/>
<sequence length="464" mass="51890">MRWKEGEGMIVEGFMVPHPPVAVPEVGHAETNKCKTTIAGYQKVAERIAEIAPDLMILSSPHAVLYRDWFNVSGGERAYGDLHRFGANVQMEVSYDTEFIDALKKVKDPDFPCGTEYDRDVFLDHGTIVPLYYINQKYTNYKLVRISLSGFSLAMHYELGMYLEKAAELLGRKAVYVASGDLSHCMPGSSYGCHPEGSVYDERIMKTMSSGNFGELLAYGPAFLDAAMECGHRSFTIMAGAFDGYDVSCQQWSHEAPFGIGYGVVHVKREGIDEHRHFLNQYLQDQQAKVENEKAKEDGFVSLARKTIETYVRDGKVLKVHDVPMAMQGRAGVFVSLHKDGMLRGCIGTILPVRDNIAQEIVHNAIEACSRDPRFTPVEEDELPYLSISVDVLSKPESCEMRDLDVKKYGVICFTRDGRRGLLLPDLDGVDSVKQQVQIACKKGGIDPDSDHVLLQRFTVTRHV</sequence>
<dbReference type="InterPro" id="IPR027485">
    <property type="entry name" value="AMMECR1_N"/>
</dbReference>
<dbReference type="RefSeq" id="WP_370595977.1">
    <property type="nucleotide sequence ID" value="NZ_JALBUR010000011.1"/>
</dbReference>
<dbReference type="InterPro" id="IPR004183">
    <property type="entry name" value="Xdiol_dOase_suB"/>
</dbReference>
<dbReference type="InterPro" id="IPR036071">
    <property type="entry name" value="AMMECR1_dom_sf"/>
</dbReference>
<name>A0AB35U4T3_9FIRM</name>
<dbReference type="PANTHER" id="PTHR13016">
    <property type="entry name" value="AMMECR1 HOMOLOG"/>
    <property type="match status" value="1"/>
</dbReference>
<dbReference type="Proteomes" id="UP001286174">
    <property type="component" value="Unassembled WGS sequence"/>
</dbReference>
<dbReference type="SUPFAM" id="SSF53213">
    <property type="entry name" value="LigB-like"/>
    <property type="match status" value="1"/>
</dbReference>
<protein>
    <submittedName>
        <fullName evidence="2">AmmeMemoRadiSam system protein A</fullName>
    </submittedName>
</protein>
<evidence type="ECO:0000313" key="2">
    <source>
        <dbReference type="EMBL" id="MDX8419636.1"/>
    </source>
</evidence>
<dbReference type="CDD" id="cd07951">
    <property type="entry name" value="ED_3B_N_AMMECR1"/>
    <property type="match status" value="1"/>
</dbReference>
<dbReference type="InterPro" id="IPR027623">
    <property type="entry name" value="AmmeMemoSam_A"/>
</dbReference>
<gene>
    <name evidence="2" type="primary">amrA</name>
    <name evidence="2" type="ORF">MOZ60_05970</name>
</gene>
<keyword evidence="3" id="KW-1185">Reference proteome</keyword>
<evidence type="ECO:0000259" key="1">
    <source>
        <dbReference type="PROSITE" id="PS51112"/>
    </source>
</evidence>
<dbReference type="EMBL" id="JALBUR010000011">
    <property type="protein sequence ID" value="MDX8419636.1"/>
    <property type="molecule type" value="Genomic_DNA"/>
</dbReference>
<feature type="domain" description="AMMECR1" evidence="1">
    <location>
        <begin position="295"/>
        <end position="464"/>
    </location>
</feature>
<dbReference type="PANTHER" id="PTHR13016:SF0">
    <property type="entry name" value="AMME SYNDROME CANDIDATE GENE 1 PROTEIN"/>
    <property type="match status" value="1"/>
</dbReference>
<dbReference type="InterPro" id="IPR023473">
    <property type="entry name" value="AMMECR1"/>
</dbReference>
<accession>A0AB35U4T3</accession>
<organism evidence="2 3">
    <name type="scientific">Grylomicrobium aquisgranensis</name>
    <dbReference type="NCBI Taxonomy" id="2926318"/>
    <lineage>
        <taxon>Bacteria</taxon>
        <taxon>Bacillati</taxon>
        <taxon>Bacillota</taxon>
        <taxon>Erysipelotrichia</taxon>
        <taxon>Erysipelotrichales</taxon>
        <taxon>Erysipelotrichaceae</taxon>
        <taxon>Grylomicrobium</taxon>
    </lineage>
</organism>
<dbReference type="Gene3D" id="3.30.700.20">
    <property type="entry name" value="Hypothetical protein ph0010, domain 1"/>
    <property type="match status" value="1"/>
</dbReference>
<dbReference type="Pfam" id="PF02900">
    <property type="entry name" value="LigB"/>
    <property type="match status" value="1"/>
</dbReference>
<dbReference type="AlphaFoldDB" id="A0AB35U4T3"/>
<dbReference type="PROSITE" id="PS51112">
    <property type="entry name" value="AMMECR1"/>
    <property type="match status" value="1"/>
</dbReference>
<comment type="caution">
    <text evidence="2">The sequence shown here is derived from an EMBL/GenBank/DDBJ whole genome shotgun (WGS) entry which is preliminary data.</text>
</comment>